<organism evidence="1 2">
    <name type="scientific">Anaeroglobus geminatus F0357</name>
    <dbReference type="NCBI Taxonomy" id="861450"/>
    <lineage>
        <taxon>Bacteria</taxon>
        <taxon>Bacillati</taxon>
        <taxon>Bacillota</taxon>
        <taxon>Negativicutes</taxon>
        <taxon>Veillonellales</taxon>
        <taxon>Veillonellaceae</taxon>
        <taxon>Anaeroglobus</taxon>
    </lineage>
</organism>
<accession>G9YK73</accession>
<evidence type="ECO:0000313" key="1">
    <source>
        <dbReference type="EMBL" id="EHM37747.1"/>
    </source>
</evidence>
<sequence>MCQYVFVNYTLQRISCISRMCGNVKSGRYSGFATDEPISNKYVTLLNLRLQGVFGVVQ</sequence>
<dbReference type="HOGENOM" id="CLU_2969204_0_0_9"/>
<dbReference type="EMBL" id="AGCJ01000092">
    <property type="protein sequence ID" value="EHM37747.1"/>
    <property type="molecule type" value="Genomic_DNA"/>
</dbReference>
<comment type="caution">
    <text evidence="1">The sequence shown here is derived from an EMBL/GenBank/DDBJ whole genome shotgun (WGS) entry which is preliminary data.</text>
</comment>
<evidence type="ECO:0000313" key="2">
    <source>
        <dbReference type="Proteomes" id="UP000005481"/>
    </source>
</evidence>
<dbReference type="Proteomes" id="UP000005481">
    <property type="component" value="Unassembled WGS sequence"/>
</dbReference>
<proteinExistence type="predicted"/>
<keyword evidence="2" id="KW-1185">Reference proteome</keyword>
<protein>
    <submittedName>
        <fullName evidence="1">Uncharacterized protein</fullName>
    </submittedName>
</protein>
<name>G9YK73_9FIRM</name>
<dbReference type="STRING" id="861450.HMPREF0080_02083"/>
<reference evidence="1 2" key="1">
    <citation type="submission" date="2011-08" db="EMBL/GenBank/DDBJ databases">
        <authorList>
            <person name="Weinstock G."/>
            <person name="Sodergren E."/>
            <person name="Clifton S."/>
            <person name="Fulton L."/>
            <person name="Fulton B."/>
            <person name="Courtney L."/>
            <person name="Fronick C."/>
            <person name="Harrison M."/>
            <person name="Strong C."/>
            <person name="Farmer C."/>
            <person name="Delahaunty K."/>
            <person name="Markovic C."/>
            <person name="Hall O."/>
            <person name="Minx P."/>
            <person name="Tomlinson C."/>
            <person name="Mitreva M."/>
            <person name="Hou S."/>
            <person name="Chen J."/>
            <person name="Wollam A."/>
            <person name="Pepin K.H."/>
            <person name="Johnson M."/>
            <person name="Bhonagiri V."/>
            <person name="Zhang X."/>
            <person name="Suruliraj S."/>
            <person name="Warren W."/>
            <person name="Chinwalla A."/>
            <person name="Mardis E.R."/>
            <person name="Wilson R.K."/>
        </authorList>
    </citation>
    <scope>NUCLEOTIDE SEQUENCE [LARGE SCALE GENOMIC DNA]</scope>
    <source>
        <strain evidence="1 2">F0357</strain>
    </source>
</reference>
<dbReference type="AlphaFoldDB" id="G9YK73"/>
<gene>
    <name evidence="1" type="ORF">HMPREF0080_02083</name>
</gene>